<evidence type="ECO:0000313" key="1">
    <source>
        <dbReference type="EMBL" id="OHT18510.1"/>
    </source>
</evidence>
<dbReference type="AlphaFoldDB" id="A0A1S1HDF2"/>
<keyword evidence="2" id="KW-1185">Reference proteome</keyword>
<gene>
    <name evidence="1" type="ORF">BHE75_00481</name>
</gene>
<dbReference type="OrthoDB" id="5951715at2"/>
<dbReference type="RefSeq" id="WP_070932125.1">
    <property type="nucleotide sequence ID" value="NZ_MIPT01000001.1"/>
</dbReference>
<proteinExistence type="predicted"/>
<evidence type="ECO:0000313" key="2">
    <source>
        <dbReference type="Proteomes" id="UP000179467"/>
    </source>
</evidence>
<dbReference type="Proteomes" id="UP000179467">
    <property type="component" value="Unassembled WGS sequence"/>
</dbReference>
<name>A0A1S1HDF2_9SPHN</name>
<comment type="caution">
    <text evidence="1">The sequence shown here is derived from an EMBL/GenBank/DDBJ whole genome shotgun (WGS) entry which is preliminary data.</text>
</comment>
<reference evidence="1 2" key="1">
    <citation type="submission" date="2016-09" db="EMBL/GenBank/DDBJ databases">
        <title>Metabolic pathway, cell adaptation mechanisms and a novel monoxygenase revealed through proteogenomic-transcription analysis of a Sphingomonas haloaromaticamans strain degrading the fungicide ortho-phenylphenol.</title>
        <authorList>
            <person name="Perruchon C."/>
            <person name="Papadopoulou E.S."/>
            <person name="Rousidou C."/>
            <person name="Vasileiadis S."/>
            <person name="Tanou G."/>
            <person name="Amoutzias G."/>
            <person name="Molassiotis A."/>
            <person name="Karpouzas D.G."/>
        </authorList>
    </citation>
    <scope>NUCLEOTIDE SEQUENCE [LARGE SCALE GENOMIC DNA]</scope>
    <source>
        <strain evidence="1 2">P3</strain>
    </source>
</reference>
<protein>
    <submittedName>
        <fullName evidence="1">Uncharacterized protein</fullName>
    </submittedName>
</protein>
<sequence length="196" mass="22214">MGGINSGRRRSVYRGAVEQYPAIDLRVLKRAGLLRPGECTYDTLRWRNQAPEALSVRIFINLSDTGDASMRIIDPLGAGTISQRVAIECIPCPYGGVRCYLLCPIDGRRCEQLFLVDGMFASRKAHRLAYAVQSDDELSRAQRKASKLQRQVEGDARYARPRGRNRWAMVQRLKAAKIDARMIYRERLRGLVNDIS</sequence>
<accession>A0A1S1HDF2</accession>
<organism evidence="1 2">
    <name type="scientific">Edaphosphingomonas haloaromaticamans</name>
    <dbReference type="NCBI Taxonomy" id="653954"/>
    <lineage>
        <taxon>Bacteria</taxon>
        <taxon>Pseudomonadati</taxon>
        <taxon>Pseudomonadota</taxon>
        <taxon>Alphaproteobacteria</taxon>
        <taxon>Sphingomonadales</taxon>
        <taxon>Rhizorhabdaceae</taxon>
        <taxon>Edaphosphingomonas</taxon>
    </lineage>
</organism>
<dbReference type="EMBL" id="MIPT01000001">
    <property type="protein sequence ID" value="OHT18510.1"/>
    <property type="molecule type" value="Genomic_DNA"/>
</dbReference>